<organism evidence="3 4">
    <name type="scientific">Isachenkonia alkalipeptolytica</name>
    <dbReference type="NCBI Taxonomy" id="2565777"/>
    <lineage>
        <taxon>Bacteria</taxon>
        <taxon>Bacillati</taxon>
        <taxon>Bacillota</taxon>
        <taxon>Clostridia</taxon>
        <taxon>Eubacteriales</taxon>
        <taxon>Clostridiaceae</taxon>
        <taxon>Isachenkonia</taxon>
    </lineage>
</organism>
<comment type="caution">
    <text evidence="3">The sequence shown here is derived from an EMBL/GenBank/DDBJ whole genome shotgun (WGS) entry which is preliminary data.</text>
</comment>
<feature type="transmembrane region" description="Helical" evidence="2">
    <location>
        <begin position="467"/>
        <end position="492"/>
    </location>
</feature>
<evidence type="ECO:0000313" key="4">
    <source>
        <dbReference type="Proteomes" id="UP000449710"/>
    </source>
</evidence>
<evidence type="ECO:0000256" key="2">
    <source>
        <dbReference type="SAM" id="Phobius"/>
    </source>
</evidence>
<keyword evidence="2" id="KW-1133">Transmembrane helix</keyword>
<feature type="transmembrane region" description="Helical" evidence="2">
    <location>
        <begin position="1031"/>
        <end position="1056"/>
    </location>
</feature>
<dbReference type="SUPFAM" id="SSF82714">
    <property type="entry name" value="Multidrug efflux transporter AcrB TolC docking domain, DN and DC subdomains"/>
    <property type="match status" value="1"/>
</dbReference>
<feature type="transmembrane region" description="Helical" evidence="2">
    <location>
        <begin position="410"/>
        <end position="434"/>
    </location>
</feature>
<dbReference type="Gene3D" id="3.30.70.1430">
    <property type="entry name" value="Multidrug efflux transporter AcrB pore domain"/>
    <property type="match status" value="2"/>
</dbReference>
<protein>
    <submittedName>
        <fullName evidence="3">AcrB/AcrD/AcrF family protein</fullName>
    </submittedName>
</protein>
<gene>
    <name evidence="3" type="ORF">ISALK_08645</name>
</gene>
<feature type="compositionally biased region" description="Acidic residues" evidence="1">
    <location>
        <begin position="246"/>
        <end position="268"/>
    </location>
</feature>
<reference evidence="3 4" key="1">
    <citation type="submission" date="2019-04" db="EMBL/GenBank/DDBJ databases">
        <title>Isachenkonia alkalipeptolytica gen. nov. sp. nov. a new anaerobic, alkiliphilic organothrophic bacterium capable to reduce synthesized ferrihydrite isolated from a soda lake.</title>
        <authorList>
            <person name="Toshchakov S.V."/>
            <person name="Zavarzina D.G."/>
            <person name="Zhilina T.N."/>
            <person name="Kostrikina N.A."/>
            <person name="Kublanov I.V."/>
        </authorList>
    </citation>
    <scope>NUCLEOTIDE SEQUENCE [LARGE SCALE GENOMIC DNA]</scope>
    <source>
        <strain evidence="3 4">Z-1701</strain>
    </source>
</reference>
<keyword evidence="4" id="KW-1185">Reference proteome</keyword>
<feature type="transmembrane region" description="Helical" evidence="2">
    <location>
        <begin position="601"/>
        <end position="619"/>
    </location>
</feature>
<dbReference type="PANTHER" id="PTHR32063">
    <property type="match status" value="1"/>
</dbReference>
<dbReference type="SUPFAM" id="SSF82866">
    <property type="entry name" value="Multidrug efflux transporter AcrB transmembrane domain"/>
    <property type="match status" value="2"/>
</dbReference>
<dbReference type="PRINTS" id="PR00702">
    <property type="entry name" value="ACRIFLAVINRP"/>
</dbReference>
<dbReference type="Gene3D" id="1.20.1640.10">
    <property type="entry name" value="Multidrug efflux transporter AcrB transmembrane domain"/>
    <property type="match status" value="3"/>
</dbReference>
<feature type="transmembrane region" description="Helical" evidence="2">
    <location>
        <begin position="441"/>
        <end position="461"/>
    </location>
</feature>
<keyword evidence="2" id="KW-0472">Membrane</keyword>
<feature type="transmembrane region" description="Helical" evidence="2">
    <location>
        <begin position="933"/>
        <end position="952"/>
    </location>
</feature>
<sequence length="1099" mass="118659">MLSAFSVRKPYTIVVAVVIIAILGVVSLTGMNLELLPNIDLPVTVVTTPYIGASPEEVENAVTQPMEQSMATLTNISSISSISQENMSIMILEFEESANMDSVLIEMRENLDMLSTGMPDDVGSSNIMRLNPDMLPIMVASVSVEDLSITEATNVVESDVIPDLESIEGVASVNASGLGDFQVEVVLQEEKIEGVNEEVQEAIREQMADMPQGDIPDGENPDPGEMEEGPGGPEGASGEEGAVPGEGEETPGEAAPEEVPEVDPPMEDMDMENGDIDITKDMIEGILSGQNFGLPAGYVLEDDMNYLVRVGDEIEDLEELRQLTILPSIMEGVPDFALEDVAEINLIDGTEDSYAKVNGEDAIILDIQKQTGYSTAAVADSLRAQMEDIMEEDGTISIVPLMDQGEIVNIVISSIFMNLVIGGLLAVLILIIFLKDLKPSITIALAIPISLVSAFVAMYFSGVTLNIISMSGLALGVGMLVDNSIVVIENIYRMKNEGRSSKKAAIDGAKQVAGAITASTFTTVSVFIPILFTDGIARQVFTDMGLTIAYALLASLLVSLTLVPMISSRIMDKGKPKEYKLLEKVKNVYGKILRASLKRRWVVIVLAVLLLVGSVYGSFSLGTEFIPPMDSGELSVEVEFPEGSTFEEVTEEADAIMEKIYAMEEVETVGAFIGDAGFGMMGMGGGSLENVSMYVLLYEDIDKTTQEVAQELRDLSESFDGEITVDDDNMDMAMLGGGAVSIDIFGRELDTLRETAQDVGEIVKGIEGTMDVSDGVEDGAPEFSITVDKDAAIAEGLTVAQVYMEVSELLEDVDVATTLTMELDDYDIYVYDEDSIEGADYQELEGLTLENSEGEAVAITDIASIEETVGFSAINRSNQQRYVTVSADLQEGYNIGLVNDEIEAALEEYDMPEGYRFEMGGEIELIMESFEDLFLMLGLGVIFIYLIMVAQFQSLLSPFIVMFTIPLAFTGGFLALIVTGNPVSIIAFLGLIILSGIVVNNGIVFVDYINKRREGGMEKREAIIKAGQIRLRPIVMTAITTIVALSTLTVGIGQGVEMVQPMAITAVGGLIYATLLTLILIPVLYDILNRKEYRSKEAE</sequence>
<dbReference type="SUPFAM" id="SSF82693">
    <property type="entry name" value="Multidrug efflux transporter AcrB pore domain, PN1, PN2, PC1 and PC2 subdomains"/>
    <property type="match status" value="3"/>
</dbReference>
<feature type="transmembrane region" description="Helical" evidence="2">
    <location>
        <begin position="959"/>
        <end position="979"/>
    </location>
</feature>
<keyword evidence="2" id="KW-0812">Transmembrane</keyword>
<evidence type="ECO:0000256" key="1">
    <source>
        <dbReference type="SAM" id="MobiDB-lite"/>
    </source>
</evidence>
<dbReference type="PANTHER" id="PTHR32063:SF0">
    <property type="entry name" value="SWARMING MOTILITY PROTEIN SWRC"/>
    <property type="match status" value="1"/>
</dbReference>
<dbReference type="AlphaFoldDB" id="A0AA43XLS8"/>
<dbReference type="GO" id="GO:0005886">
    <property type="term" value="C:plasma membrane"/>
    <property type="evidence" value="ECO:0007669"/>
    <property type="project" value="TreeGrafter"/>
</dbReference>
<feature type="compositionally biased region" description="Acidic residues" evidence="1">
    <location>
        <begin position="216"/>
        <end position="228"/>
    </location>
</feature>
<dbReference type="InterPro" id="IPR001036">
    <property type="entry name" value="Acrflvin-R"/>
</dbReference>
<dbReference type="Pfam" id="PF00873">
    <property type="entry name" value="ACR_tran"/>
    <property type="match status" value="2"/>
</dbReference>
<feature type="transmembrane region" description="Helical" evidence="2">
    <location>
        <begin position="512"/>
        <end position="532"/>
    </location>
</feature>
<feature type="transmembrane region" description="Helical" evidence="2">
    <location>
        <begin position="544"/>
        <end position="567"/>
    </location>
</feature>
<feature type="region of interest" description="Disordered" evidence="1">
    <location>
        <begin position="207"/>
        <end position="268"/>
    </location>
</feature>
<feature type="transmembrane region" description="Helical" evidence="2">
    <location>
        <begin position="12"/>
        <end position="33"/>
    </location>
</feature>
<name>A0AA43XLS8_9CLOT</name>
<dbReference type="GO" id="GO:0042910">
    <property type="term" value="F:xenobiotic transmembrane transporter activity"/>
    <property type="evidence" value="ECO:0007669"/>
    <property type="project" value="TreeGrafter"/>
</dbReference>
<accession>A0AA43XLS8</accession>
<dbReference type="EMBL" id="SUMG01000009">
    <property type="protein sequence ID" value="NBG88569.1"/>
    <property type="molecule type" value="Genomic_DNA"/>
</dbReference>
<dbReference type="InterPro" id="IPR027463">
    <property type="entry name" value="AcrB_DN_DC_subdom"/>
</dbReference>
<evidence type="ECO:0000313" key="3">
    <source>
        <dbReference type="EMBL" id="NBG88569.1"/>
    </source>
</evidence>
<dbReference type="Proteomes" id="UP000449710">
    <property type="component" value="Unassembled WGS sequence"/>
</dbReference>
<proteinExistence type="predicted"/>
<feature type="transmembrane region" description="Helical" evidence="2">
    <location>
        <begin position="1062"/>
        <end position="1085"/>
    </location>
</feature>
<dbReference type="RefSeq" id="WP_160721306.1">
    <property type="nucleotide sequence ID" value="NZ_SUMG01000009.1"/>
</dbReference>
<feature type="transmembrane region" description="Helical" evidence="2">
    <location>
        <begin position="985"/>
        <end position="1010"/>
    </location>
</feature>
<dbReference type="Gene3D" id="3.30.70.1440">
    <property type="entry name" value="Multidrug efflux transporter AcrB pore domain"/>
    <property type="match status" value="1"/>
</dbReference>
<dbReference type="Gene3D" id="3.30.70.1320">
    <property type="entry name" value="Multidrug efflux transporter AcrB pore domain like"/>
    <property type="match status" value="2"/>
</dbReference>
<dbReference type="Gene3D" id="3.30.2090.10">
    <property type="entry name" value="Multidrug efflux transporter AcrB TolC docking domain, DN and DC subdomains"/>
    <property type="match status" value="3"/>
</dbReference>